<keyword evidence="3" id="KW-1185">Reference proteome</keyword>
<organism evidence="2 3">
    <name type="scientific">Pseudomonas reidholzensis</name>
    <dbReference type="NCBI Taxonomy" id="1785162"/>
    <lineage>
        <taxon>Bacteria</taxon>
        <taxon>Pseudomonadati</taxon>
        <taxon>Pseudomonadota</taxon>
        <taxon>Gammaproteobacteria</taxon>
        <taxon>Pseudomonadales</taxon>
        <taxon>Pseudomonadaceae</taxon>
        <taxon>Pseudomonas</taxon>
    </lineage>
</organism>
<dbReference type="Proteomes" id="UP000263595">
    <property type="component" value="Unassembled WGS sequence"/>
</dbReference>
<feature type="domain" description="Xylose isomerase-like TIM barrel" evidence="1">
    <location>
        <begin position="24"/>
        <end position="270"/>
    </location>
</feature>
<name>A0A383RW55_9PSED</name>
<dbReference type="GO" id="GO:0016853">
    <property type="term" value="F:isomerase activity"/>
    <property type="evidence" value="ECO:0007669"/>
    <property type="project" value="UniProtKB-KW"/>
</dbReference>
<dbReference type="PANTHER" id="PTHR12110">
    <property type="entry name" value="HYDROXYPYRUVATE ISOMERASE"/>
    <property type="match status" value="1"/>
</dbReference>
<dbReference type="InterPro" id="IPR013022">
    <property type="entry name" value="Xyl_isomerase-like_TIM-brl"/>
</dbReference>
<proteinExistence type="predicted"/>
<dbReference type="OrthoDB" id="9815124at2"/>
<dbReference type="AlphaFoldDB" id="A0A383RW55"/>
<evidence type="ECO:0000259" key="1">
    <source>
        <dbReference type="Pfam" id="PF01261"/>
    </source>
</evidence>
<accession>A0A383RW55</accession>
<dbReference type="EMBL" id="UNOZ01000020">
    <property type="protein sequence ID" value="SYX90661.1"/>
    <property type="molecule type" value="Genomic_DNA"/>
</dbReference>
<evidence type="ECO:0000313" key="2">
    <source>
        <dbReference type="EMBL" id="SYX90661.1"/>
    </source>
</evidence>
<evidence type="ECO:0000313" key="3">
    <source>
        <dbReference type="Proteomes" id="UP000263595"/>
    </source>
</evidence>
<dbReference type="SUPFAM" id="SSF51658">
    <property type="entry name" value="Xylose isomerase-like"/>
    <property type="match status" value="1"/>
</dbReference>
<dbReference type="InterPro" id="IPR050312">
    <property type="entry name" value="IolE/XylAMocC-like"/>
</dbReference>
<gene>
    <name evidence="2" type="ORF">CCOS865_02928</name>
</gene>
<protein>
    <submittedName>
        <fullName evidence="2">Sugar phosphate isomerase/epimerase-like protein</fullName>
    </submittedName>
</protein>
<dbReference type="RefSeq" id="WP_119142104.1">
    <property type="nucleotide sequence ID" value="NZ_CBCSFL010000024.1"/>
</dbReference>
<dbReference type="InterPro" id="IPR036237">
    <property type="entry name" value="Xyl_isomerase-like_sf"/>
</dbReference>
<dbReference type="Gene3D" id="3.20.20.150">
    <property type="entry name" value="Divalent-metal-dependent TIM barrel enzymes"/>
    <property type="match status" value="1"/>
</dbReference>
<sequence>MLPIPRLGASSASLPSLTPEALADELARLGYQGVEWRVADVGQLDPTQPWDARCNNRCTVAPNATAIARIQRHCQALGLTIFGLSPYLAVGDIEQAQRLIDLAALAGQCRLRLWAPSYENERYAPAYARMRRFLEQILPYAQDQGVQLALEVHQRTICSSPSLAMRIAEHYPAQALGIIYDIGNLAIEGREDVQLSLDLMGAHLAHVQVKNVAYRPQAAGEGWGWHWSAPDQGVLPLRSMLGTLRQSGYAGWVSIEDFSSDYPDLHKLARNRDLVRDYMGLAAAPELNHHHEAIAR</sequence>
<dbReference type="Pfam" id="PF01261">
    <property type="entry name" value="AP_endonuc_2"/>
    <property type="match status" value="1"/>
</dbReference>
<reference evidence="3" key="1">
    <citation type="submission" date="2018-08" db="EMBL/GenBank/DDBJ databases">
        <authorList>
            <person name="Blom J."/>
        </authorList>
    </citation>
    <scope>NUCLEOTIDE SEQUENCE [LARGE SCALE GENOMIC DNA]</scope>
    <source>
        <strain evidence="3">CCOS 865</strain>
    </source>
</reference>
<keyword evidence="2" id="KW-0413">Isomerase</keyword>